<dbReference type="EMBL" id="BARS01033777">
    <property type="protein sequence ID" value="GAG15210.1"/>
    <property type="molecule type" value="Genomic_DNA"/>
</dbReference>
<dbReference type="AlphaFoldDB" id="X0VAD0"/>
<name>X0VAD0_9ZZZZ</name>
<proteinExistence type="predicted"/>
<gene>
    <name evidence="1" type="ORF">S01H1_52263</name>
</gene>
<accession>X0VAD0</accession>
<evidence type="ECO:0000313" key="1">
    <source>
        <dbReference type="EMBL" id="GAG15210.1"/>
    </source>
</evidence>
<feature type="non-terminal residue" evidence="1">
    <location>
        <position position="138"/>
    </location>
</feature>
<sequence>MSLVITEPIKTVNGLLTYALAADSQLLYTFQRADDIIIDGLEGPSKIVVAGDKTATYVNGLEIVIKFDVDPNSLSGTYTVGSSAFNTPNTEIIVTGLGAPVPDSGSLLILPDTKVNYRIEIQVLDSLSVSMFDQTIRY</sequence>
<reference evidence="1" key="1">
    <citation type="journal article" date="2014" name="Front. Microbiol.">
        <title>High frequency of phylogenetically diverse reductive dehalogenase-homologous genes in deep subseafloor sedimentary metagenomes.</title>
        <authorList>
            <person name="Kawai M."/>
            <person name="Futagami T."/>
            <person name="Toyoda A."/>
            <person name="Takaki Y."/>
            <person name="Nishi S."/>
            <person name="Hori S."/>
            <person name="Arai W."/>
            <person name="Tsubouchi T."/>
            <person name="Morono Y."/>
            <person name="Uchiyama I."/>
            <person name="Ito T."/>
            <person name="Fujiyama A."/>
            <person name="Inagaki F."/>
            <person name="Takami H."/>
        </authorList>
    </citation>
    <scope>NUCLEOTIDE SEQUENCE</scope>
    <source>
        <strain evidence="1">Expedition CK06-06</strain>
    </source>
</reference>
<organism evidence="1">
    <name type="scientific">marine sediment metagenome</name>
    <dbReference type="NCBI Taxonomy" id="412755"/>
    <lineage>
        <taxon>unclassified sequences</taxon>
        <taxon>metagenomes</taxon>
        <taxon>ecological metagenomes</taxon>
    </lineage>
</organism>
<protein>
    <submittedName>
        <fullName evidence="1">Uncharacterized protein</fullName>
    </submittedName>
</protein>
<comment type="caution">
    <text evidence="1">The sequence shown here is derived from an EMBL/GenBank/DDBJ whole genome shotgun (WGS) entry which is preliminary data.</text>
</comment>